<comment type="caution">
    <text evidence="3">The sequence shown here is derived from an EMBL/GenBank/DDBJ whole genome shotgun (WGS) entry which is preliminary data.</text>
</comment>
<sequence length="224" mass="24241">REASVGQPPALPEGGRSLVFTAPLLGRPEGQEAKPLCPSCPHHASPFLPSQQGQGILGQPPVRQMPPAQAYGTGQPSQGYTPYGVPHLGLQQHPSQASAMVPATYSGQTYQNSHPSANPAFVDAVRSMQRPSGYVHQQAPAYGHTLSTAQRFPHQPMQQPAMMGSINHLSTQGVTAGGRPSQLLPDQQQQQQQYLRQQQQQQQLLRVSSQGARQAPALRLWRDT</sequence>
<dbReference type="EMBL" id="AZIM01032652">
    <property type="protein sequence ID" value="ETE56236.1"/>
    <property type="molecule type" value="Genomic_DNA"/>
</dbReference>
<dbReference type="OrthoDB" id="20828at2759"/>
<feature type="domain" description="Mediator complex subunit Med12 catenin-binding" evidence="2">
    <location>
        <begin position="50"/>
        <end position="158"/>
    </location>
</feature>
<reference evidence="3 4" key="1">
    <citation type="journal article" date="2013" name="Proc. Natl. Acad. Sci. U.S.A.">
        <title>The king cobra genome reveals dynamic gene evolution and adaptation in the snake venom system.</title>
        <authorList>
            <person name="Vonk F.J."/>
            <person name="Casewell N.R."/>
            <person name="Henkel C.V."/>
            <person name="Heimberg A.M."/>
            <person name="Jansen H.J."/>
            <person name="McCleary R.J."/>
            <person name="Kerkkamp H.M."/>
            <person name="Vos R.A."/>
            <person name="Guerreiro I."/>
            <person name="Calvete J.J."/>
            <person name="Wuster W."/>
            <person name="Woods A.E."/>
            <person name="Logan J.M."/>
            <person name="Harrison R.A."/>
            <person name="Castoe T.A."/>
            <person name="de Koning A.P."/>
            <person name="Pollock D.D."/>
            <person name="Yandell M."/>
            <person name="Calderon D."/>
            <person name="Renjifo C."/>
            <person name="Currier R.B."/>
            <person name="Salgado D."/>
            <person name="Pla D."/>
            <person name="Sanz L."/>
            <person name="Hyder A.S."/>
            <person name="Ribeiro J.M."/>
            <person name="Arntzen J.W."/>
            <person name="van den Thillart G.E."/>
            <person name="Boetzer M."/>
            <person name="Pirovano W."/>
            <person name="Dirks R.P."/>
            <person name="Spaink H.P."/>
            <person name="Duboule D."/>
            <person name="McGlinn E."/>
            <person name="Kini R.M."/>
            <person name="Richardson M.K."/>
        </authorList>
    </citation>
    <scope>NUCLEOTIDE SEQUENCE</scope>
    <source>
        <tissue evidence="3">Blood</tissue>
    </source>
</reference>
<name>V8N2V5_OPHHA</name>
<organism evidence="3 4">
    <name type="scientific">Ophiophagus hannah</name>
    <name type="common">King cobra</name>
    <name type="synonym">Naja hannah</name>
    <dbReference type="NCBI Taxonomy" id="8665"/>
    <lineage>
        <taxon>Eukaryota</taxon>
        <taxon>Metazoa</taxon>
        <taxon>Chordata</taxon>
        <taxon>Craniata</taxon>
        <taxon>Vertebrata</taxon>
        <taxon>Euteleostomi</taxon>
        <taxon>Lepidosauria</taxon>
        <taxon>Squamata</taxon>
        <taxon>Bifurcata</taxon>
        <taxon>Unidentata</taxon>
        <taxon>Episquamata</taxon>
        <taxon>Toxicofera</taxon>
        <taxon>Serpentes</taxon>
        <taxon>Colubroidea</taxon>
        <taxon>Elapidae</taxon>
        <taxon>Elapinae</taxon>
        <taxon>Ophiophagus</taxon>
    </lineage>
</organism>
<feature type="compositionally biased region" description="Low complexity" evidence="1">
    <location>
        <begin position="182"/>
        <end position="195"/>
    </location>
</feature>
<gene>
    <name evidence="3" type="ORF">L345_18053</name>
</gene>
<dbReference type="GO" id="GO:0016592">
    <property type="term" value="C:mediator complex"/>
    <property type="evidence" value="ECO:0007669"/>
    <property type="project" value="InterPro"/>
</dbReference>
<protein>
    <recommendedName>
        <fullName evidence="2">Mediator complex subunit Med12 catenin-binding domain-containing protein</fullName>
    </recommendedName>
</protein>
<dbReference type="Proteomes" id="UP000018936">
    <property type="component" value="Unassembled WGS sequence"/>
</dbReference>
<proteinExistence type="predicted"/>
<dbReference type="Pfam" id="PF12144">
    <property type="entry name" value="Med12-PQL"/>
    <property type="match status" value="1"/>
</dbReference>
<dbReference type="AlphaFoldDB" id="V8N2V5"/>
<evidence type="ECO:0000256" key="1">
    <source>
        <dbReference type="SAM" id="MobiDB-lite"/>
    </source>
</evidence>
<evidence type="ECO:0000313" key="4">
    <source>
        <dbReference type="Proteomes" id="UP000018936"/>
    </source>
</evidence>
<dbReference type="GO" id="GO:0008013">
    <property type="term" value="F:beta-catenin binding"/>
    <property type="evidence" value="ECO:0007669"/>
    <property type="project" value="InterPro"/>
</dbReference>
<evidence type="ECO:0000313" key="3">
    <source>
        <dbReference type="EMBL" id="ETE56236.1"/>
    </source>
</evidence>
<keyword evidence="4" id="KW-1185">Reference proteome</keyword>
<dbReference type="InterPro" id="IPR021989">
    <property type="entry name" value="Mediator_Med12_catenin-bd"/>
</dbReference>
<feature type="non-terminal residue" evidence="3">
    <location>
        <position position="1"/>
    </location>
</feature>
<accession>V8N2V5</accession>
<feature type="region of interest" description="Disordered" evidence="1">
    <location>
        <begin position="170"/>
        <end position="195"/>
    </location>
</feature>
<evidence type="ECO:0000259" key="2">
    <source>
        <dbReference type="Pfam" id="PF12144"/>
    </source>
</evidence>
<feature type="region of interest" description="Disordered" evidence="1">
    <location>
        <begin position="22"/>
        <end position="85"/>
    </location>
</feature>